<protein>
    <submittedName>
        <fullName evidence="2">Pericentrin</fullName>
    </submittedName>
</protein>
<proteinExistence type="predicted"/>
<sequence>MEDDEEEQRRRKVEAGRAKFAHFRQRKAKGDSTNSKKKTAKRKGWPVDAPVPEESPLASGDSGLPGERDVRGSTSCSDTPEKAEGAIAAQACEQGPELEVAALTRRHEEETAQLRAELQQVAAAHEAEMQRMQLQTQTVHALELEALRLSLSNMHTAQLELTQANLQKEKEAALTELREMLNGRHAQDLALVQNRQQSELELIREQHVREKEALALQCGQEAVELKEKLTSEVEKNIQIIETLNRDWESKRDSSLENLRKELSEKHQSELERLKNQYKKELAEQKVELEKIFQAKSQTECALKDLESQHQAALQQLREDLQSQHGQYLEDLELKYKKKEEEKQLELERLQASYEELKAQSQEEIQHLWSQLNSARADGQEGRGFHEELLVSASHVEELELLKRDFGLQQQREKAEHETDLEQLRIYFEKKLRDTEKSYQEDLTLLQQRLQEVKEDSFQEYAEISSSSMFLEEIAEKERKEHLDQLKLQLEQHEESLVHLQVELEEKHRRELEMLKSSLEIRHEEEVMKVKMDLTDKHLAETQVWKREQCLELERLRAALSGEHVQELTRMRLQCAQDVASDVETEVAARVLGLENEYKVKLSLLQTDLKEEMELLKIENRNLHEKLQHEIHLREDAEKAKCKLVEDHQEEVRKSKEKIQLMRQEFKEKEEEWKVTREDLKRKAEEKLTLVLLELREKTESEKQAIIDKFELRETEMRQLQNEQAKQILELARSLAEQQGRLQQLELGVAGDEPPQCSQCGPVAEAWERTTLRLKEDCALQLMLAQNRFLEERKEMTEKFAAEHDAALKALQEKHSGELQLLQDSHRQHVVSLTAELQAEHQAETGALKAALESEQWVRLEAHVAELQTRQAAELSALEMKHLSSLDSLNSCYLSKIQTLQGEHRGALKQLRVDLEEQLRKKDSFHQMVLSQEREKLKLKHDEELQRTKDDLRIEMSTRHIENLKAMAAELQRAHQEELASALHAQRRLLEEEKSSALESVSTEVLLSNPQRQATPQVLEDIHTAGPQGLQEEAVQSEFESEKKAVSHEEEKVNTRESEQAQSTCPKEEMPQSRQLQEQEYHIQQLKGKITSLSQEVEECNSKLEKLQQRRERENQEGTNLISMLKSDIDLSRSERNSLQDALKRLLSLFGETLRAAVAIRSQISERVGLCLDDMGAPCTESLPDVWPAIEVLCAGECTASTLDAALPELRTALLEPDGALPEPAEVSAVAEISSHVCESFFMNPDTTLEYEQPVRKIFQSLRLAVDKLLEMVLDSSRQLEEARQLHSNFEKEFHGKNEETVQVIRKQKELLDCLSEESAATAALTRELHQAHGLIEGFKEERADLQATIGQKEQSEQLLVLELEQLSLQLQKAACEQAQLKEECTALQSQMEALAAKAQERESGIPVTVAQKASGLQKEVECLTKEQLETTKQSEKDRAALLSQLRVLESELEEQVSQHQACAQHAEEVVALKQQMASLDKHLRSQRQFMDEQAAEREHERDEFQQEIQRLEGQLRQVARAQATDAQLSHSEQPSEEVELLQKTLREKSDEFTELAVKKELADRRLAVQQEEVQRLEAAVTEAGKRVTQLQEELETQKRIGEELQQDKEALEKQQMNHLILVSELQTELEEAKCRLPPAVTPVLTAEAQPETVAVGLPQSEREVLDLKEQLEEVKDNLASKNEEILHLTLKLDVQTRHNASSLRALHEENTHLKAFLQSKEEEIVSVREQLGRLGEAGDCEVICNRSPEVEELKFIVETLQENQARLQREKAEEIEQLHEVIEKLQKELSPRGPVALEIRASAAESLQTELEQGLLGVHEEVAEDLKEPGSHVQGLQAELEAALMGKEALGRLLEEQERDHRQALEALGQSLRAAEGAAAHQLAGLRHSVALKESSLEALASRLAEFEDTLREKEAVISKKDLEINALSKQRAARLAELEAVLAAVSGFRRALERQSWTEATEPPELQVLRTQCARLGRQLQALSQRFLRCQRELGRHQILGEGSTGCRTTRGVVAVETGRGEDSDQDEGSRLARLVPHVGDPQIPGKDRRQPAPAGEAPGGAGQLGQESVMSVLAACQKQLASELFLVRPEVRLSREDGCSRLGRDKGQEKPRADQGQPRKVDLLTQVKQLQKRLASLVRSMTVQDTGPESSTCVQPSAHLAPALESSSNDVSQSDESSDRSPPADTSDTHRPTWDLMEVIEHPDPSTQTGTSVLIHEKIEAQSSPFSLKAGLHNRSKGVAPFRSPVQTMDLSSWGSPEIVRRDSSLEPPPSLLTPCSDAMGLCSLDSTVLQADSSGLLCYPAPTAKGSALPWTGYPHALDTSLPTAHHHVERTAAEKDVEDFIVTSFGSQENLRSSPLELEGKSGGSEKSDGSGLGERLNEDSERTEAPLDSLAASSQKSGRHQLLPVAMKEREVHAKQVQAMLKMVSDESHHILALSEHRGPPSTMGRGEPCTMREHVPGEGPGLMEALPALGAPQKGEKKPDVCVDWRGVLLRALQEAFEKERHALGIELQSRLGNYEPGDSSSLLEKLEKVVWEQQGALQDMSAESLCLSDRRSLLSEIQALRAQLRMTHLQNQEKLQQLCAALTSAEARGSRQEHQLRRQVELLAYKVEQEKCIASDLQKTLSEEQEKATSVRKLLVLEQNAVKDLKSELCECKQENERLLKSLNDVQKEVLQLRSVLDTKEKDLAAVLEKLDAERGKERALQSRLEEEQLQHLQKEGQSSRALEDLRASLEKQYSQNNRLCVALKHEQTAKDNLQKELQIECSRCEALLAQERSKLAELQKSVEVEQGRARELSEALAHERLLTEQLSQRMQEASLPQALLQKLGAEQARVAELQALLERVQQQAVHTQKRLEAEVQTRSEELTRERERELELQRQRDEHKIEQLQRTVRDLQLKEDLRPGSGRCSSSPGGTSHAEVRFPSELSCLREQQEELEKIRQQLLCAAGLLTSFTHQTVNRTIHDWTSSNEKAVASLLQTLEEMKSDLGASISSQLVWWTFLGSPPPRGSCECDVVE</sequence>
<gene>
    <name evidence="2" type="primary">PCNT</name>
</gene>
<evidence type="ECO:0000313" key="2">
    <source>
        <dbReference type="RefSeq" id="XP_045140485.1"/>
    </source>
</evidence>
<evidence type="ECO:0000313" key="1">
    <source>
        <dbReference type="Proteomes" id="UP000694863"/>
    </source>
</evidence>
<dbReference type="RefSeq" id="XP_045140485.1">
    <property type="nucleotide sequence ID" value="XM_045284550.1"/>
</dbReference>
<dbReference type="Proteomes" id="UP000694863">
    <property type="component" value="Unplaced"/>
</dbReference>
<organism evidence="1 2">
    <name type="scientific">Echinops telfairi</name>
    <name type="common">Lesser hedgehog tenrec</name>
    <dbReference type="NCBI Taxonomy" id="9371"/>
    <lineage>
        <taxon>Eukaryota</taxon>
        <taxon>Metazoa</taxon>
        <taxon>Chordata</taxon>
        <taxon>Craniata</taxon>
        <taxon>Vertebrata</taxon>
        <taxon>Euteleostomi</taxon>
        <taxon>Mammalia</taxon>
        <taxon>Eutheria</taxon>
        <taxon>Afrotheria</taxon>
        <taxon>Tenrecidae</taxon>
        <taxon>Tenrecinae</taxon>
        <taxon>Echinops</taxon>
    </lineage>
</organism>
<reference evidence="2" key="1">
    <citation type="submission" date="2025-08" db="UniProtKB">
        <authorList>
            <consortium name="RefSeq"/>
        </authorList>
    </citation>
    <scope>IDENTIFICATION</scope>
</reference>
<name>A0AC55CMY2_ECHTE</name>
<accession>A0AC55CMY2</accession>
<keyword evidence="1" id="KW-1185">Reference proteome</keyword>